<dbReference type="HOGENOM" id="CLU_3394479_0_0_2"/>
<geneLocation type="plasmid" evidence="1 2">
    <name>pHLAC01</name>
</geneLocation>
<dbReference type="Proteomes" id="UP000000740">
    <property type="component" value="Plasmid pHLAC01"/>
</dbReference>
<dbReference type="AlphaFoldDB" id="B9LWY6"/>
<evidence type="ECO:0000313" key="2">
    <source>
        <dbReference type="Proteomes" id="UP000000740"/>
    </source>
</evidence>
<protein>
    <submittedName>
        <fullName evidence="1">Uncharacterized protein</fullName>
    </submittedName>
</protein>
<proteinExistence type="predicted"/>
<sequence length="31" mass="3756">MWFGLWRVLMMYRCESSEMDAEPSRFVEVVA</sequence>
<organism evidence="1 2">
    <name type="scientific">Halorubrum lacusprofundi (strain ATCC 49239 / DSM 5036 / JCM 8891 / ACAM 34)</name>
    <dbReference type="NCBI Taxonomy" id="416348"/>
    <lineage>
        <taxon>Archaea</taxon>
        <taxon>Methanobacteriati</taxon>
        <taxon>Methanobacteriota</taxon>
        <taxon>Stenosarchaea group</taxon>
        <taxon>Halobacteria</taxon>
        <taxon>Halobacteriales</taxon>
        <taxon>Haloferacaceae</taxon>
        <taxon>Halorubrum</taxon>
    </lineage>
</organism>
<dbReference type="KEGG" id="hla:Hlac_3467"/>
<name>B9LWY6_HALLT</name>
<keyword evidence="2" id="KW-1185">Reference proteome</keyword>
<gene>
    <name evidence="1" type="ordered locus">Hlac_3467</name>
</gene>
<keyword evidence="1" id="KW-0614">Plasmid</keyword>
<dbReference type="EMBL" id="CP001367">
    <property type="protein sequence ID" value="ACM58977.1"/>
    <property type="molecule type" value="Genomic_DNA"/>
</dbReference>
<reference evidence="1 2" key="1">
    <citation type="journal article" date="2016" name="Stand. Genomic Sci.">
        <title>Complete genome sequence of the Antarctic Halorubrum lacusprofundi type strain ACAM 34.</title>
        <authorList>
            <person name="Anderson I.J."/>
            <person name="DasSarma P."/>
            <person name="Lucas S."/>
            <person name="Copeland A."/>
            <person name="Lapidus A."/>
            <person name="Del Rio T.G."/>
            <person name="Tice H."/>
            <person name="Dalin E."/>
            <person name="Bruce D.C."/>
            <person name="Goodwin L."/>
            <person name="Pitluck S."/>
            <person name="Sims D."/>
            <person name="Brettin T.S."/>
            <person name="Detter J.C."/>
            <person name="Han C.S."/>
            <person name="Larimer F."/>
            <person name="Hauser L."/>
            <person name="Land M."/>
            <person name="Ivanova N."/>
            <person name="Richardson P."/>
            <person name="Cavicchioli R."/>
            <person name="DasSarma S."/>
            <person name="Woese C.R."/>
            <person name="Kyrpides N.C."/>
        </authorList>
    </citation>
    <scope>NUCLEOTIDE SEQUENCE [LARGE SCALE GENOMIC DNA]</scope>
    <source>
        <strain evidence="2">ATCC 49239 / DSM 5036 / JCM 8891 / ACAM 34</strain>
    </source>
</reference>
<accession>B9LWY6</accession>
<evidence type="ECO:0000313" key="1">
    <source>
        <dbReference type="EMBL" id="ACM58977.1"/>
    </source>
</evidence>